<protein>
    <recommendedName>
        <fullName evidence="1">Methyltransferase type 11 domain-containing protein</fullName>
    </recommendedName>
</protein>
<dbReference type="InterPro" id="IPR029063">
    <property type="entry name" value="SAM-dependent_MTases_sf"/>
</dbReference>
<evidence type="ECO:0000313" key="3">
    <source>
        <dbReference type="Proteomes" id="UP000233256"/>
    </source>
</evidence>
<proteinExistence type="predicted"/>
<sequence length="337" mass="37243">MIDSAAYQNHLSAIRRIELASLLPFLPENGRILEIGAGTGEQARLLSSLGFRVEAVDLTSSAYSRHRVFPVIEYDGINLPWDDQSFDCVFSSNVLEHVTEIEALMEEVSRVLKPSGHCVHAVPTAQWRLLTIITSVMAIPSRALEKAKSIAESKLKARASHTDDQVHITDDAVCETADTISETQSVHEHWLFELMGKVFPAHGNSGNAFSELRTFSSSSWQSLFRKMGWNVLQIQGCGLLYSGQVLLGSSLPLTARRVAAKMIGSSCHIFKLKPMHTWMHPSKPHSIRRFTKQNSPLQQYDNIIKEDEINSNAIKVDGITGNGITGDGTNGDGINYD</sequence>
<evidence type="ECO:0000259" key="1">
    <source>
        <dbReference type="Pfam" id="PF08241"/>
    </source>
</evidence>
<comment type="caution">
    <text evidence="2">The sequence shown here is derived from an EMBL/GenBank/DDBJ whole genome shotgun (WGS) entry which is preliminary data.</text>
</comment>
<accession>A0A2N1PMS8</accession>
<organism evidence="2 3">
    <name type="scientific">Candidatus Wallbacteria bacterium HGW-Wallbacteria-1</name>
    <dbReference type="NCBI Taxonomy" id="2013854"/>
    <lineage>
        <taxon>Bacteria</taxon>
        <taxon>Candidatus Walliibacteriota</taxon>
    </lineage>
</organism>
<dbReference type="SUPFAM" id="SSF53335">
    <property type="entry name" value="S-adenosyl-L-methionine-dependent methyltransferases"/>
    <property type="match status" value="1"/>
</dbReference>
<dbReference type="CDD" id="cd02440">
    <property type="entry name" value="AdoMet_MTases"/>
    <property type="match status" value="1"/>
</dbReference>
<dbReference type="Pfam" id="PF08241">
    <property type="entry name" value="Methyltransf_11"/>
    <property type="match status" value="1"/>
</dbReference>
<evidence type="ECO:0000313" key="2">
    <source>
        <dbReference type="EMBL" id="PKK89582.1"/>
    </source>
</evidence>
<dbReference type="AlphaFoldDB" id="A0A2N1PMS8"/>
<dbReference type="PANTHER" id="PTHR43861">
    <property type="entry name" value="TRANS-ACONITATE 2-METHYLTRANSFERASE-RELATED"/>
    <property type="match status" value="1"/>
</dbReference>
<dbReference type="EMBL" id="PGXC01000015">
    <property type="protein sequence ID" value="PKK89582.1"/>
    <property type="molecule type" value="Genomic_DNA"/>
</dbReference>
<dbReference type="Proteomes" id="UP000233256">
    <property type="component" value="Unassembled WGS sequence"/>
</dbReference>
<gene>
    <name evidence="2" type="ORF">CVV64_13520</name>
</gene>
<feature type="domain" description="Methyltransferase type 11" evidence="1">
    <location>
        <begin position="33"/>
        <end position="119"/>
    </location>
</feature>
<dbReference type="GO" id="GO:0008757">
    <property type="term" value="F:S-adenosylmethionine-dependent methyltransferase activity"/>
    <property type="evidence" value="ECO:0007669"/>
    <property type="project" value="InterPro"/>
</dbReference>
<name>A0A2N1PMS8_9BACT</name>
<dbReference type="Gene3D" id="3.40.50.150">
    <property type="entry name" value="Vaccinia Virus protein VP39"/>
    <property type="match status" value="1"/>
</dbReference>
<dbReference type="InterPro" id="IPR013216">
    <property type="entry name" value="Methyltransf_11"/>
</dbReference>
<reference evidence="2 3" key="1">
    <citation type="journal article" date="2017" name="ISME J.">
        <title>Potential for microbial H2 and metal transformations associated with novel bacteria and archaea in deep terrestrial subsurface sediments.</title>
        <authorList>
            <person name="Hernsdorf A.W."/>
            <person name="Amano Y."/>
            <person name="Miyakawa K."/>
            <person name="Ise K."/>
            <person name="Suzuki Y."/>
            <person name="Anantharaman K."/>
            <person name="Probst A."/>
            <person name="Burstein D."/>
            <person name="Thomas B.C."/>
            <person name="Banfield J.F."/>
        </authorList>
    </citation>
    <scope>NUCLEOTIDE SEQUENCE [LARGE SCALE GENOMIC DNA]</scope>
    <source>
        <strain evidence="2">HGW-Wallbacteria-1</strain>
    </source>
</reference>